<dbReference type="InterPro" id="IPR051466">
    <property type="entry name" value="D-amino_acid_metab_enzyme"/>
</dbReference>
<evidence type="ECO:0000313" key="2">
    <source>
        <dbReference type="EMBL" id="TDQ65257.1"/>
    </source>
</evidence>
<organism evidence="2 3">
    <name type="scientific">Actinomycetospora succinea</name>
    <dbReference type="NCBI Taxonomy" id="663603"/>
    <lineage>
        <taxon>Bacteria</taxon>
        <taxon>Bacillati</taxon>
        <taxon>Actinomycetota</taxon>
        <taxon>Actinomycetes</taxon>
        <taxon>Pseudonocardiales</taxon>
        <taxon>Pseudonocardiaceae</taxon>
        <taxon>Actinomycetospora</taxon>
    </lineage>
</organism>
<gene>
    <name evidence="2" type="ORF">EV188_101507</name>
</gene>
<sequence>MIGRSGRAPLRFVSRDWDRATADLDPPFAVVDLDAFDANLADLLARAQGLPIRLATKSLRCRALIERAGLPRLMCYALREALWHAGLGTGDDLLVGYPSVDRGALRTLAADEHARARVTLMVDSVAHLDLVDDAVGAGHPELRVCLDLDAAWRPVPGVPRVHVGARRSPVRTPAEARRLAARIAERPGFRLVGLMAYEGQIAGVPDATGSRLRDAVVRAMQRRSAAELAGRRGAVVAAVREVADLEFVNGGGSGSVETTRADPSVTEIAAGSALIGSTLFDGYTRMHPRPALAYALPVVRRPDARHATLAGGGWVASGPAAASRLPTPFGPGDLALTGTEGAGEVQTPVTGRPLPALGDRVWMRHAKAGELAEHVREYHLVQSDRVVRTAATYRGEGQAFG</sequence>
<evidence type="ECO:0000259" key="1">
    <source>
        <dbReference type="Pfam" id="PF01168"/>
    </source>
</evidence>
<dbReference type="AlphaFoldDB" id="A0A4R6VRP8"/>
<dbReference type="SUPFAM" id="SSF51419">
    <property type="entry name" value="PLP-binding barrel"/>
    <property type="match status" value="1"/>
</dbReference>
<keyword evidence="3" id="KW-1185">Reference proteome</keyword>
<proteinExistence type="predicted"/>
<comment type="caution">
    <text evidence="2">The sequence shown here is derived from an EMBL/GenBank/DDBJ whole genome shotgun (WGS) entry which is preliminary data.</text>
</comment>
<name>A0A4R6VRP8_9PSEU</name>
<dbReference type="PANTHER" id="PTHR28004:SF2">
    <property type="entry name" value="D-SERINE DEHYDRATASE"/>
    <property type="match status" value="1"/>
</dbReference>
<dbReference type="PANTHER" id="PTHR28004">
    <property type="entry name" value="ZGC:162816-RELATED"/>
    <property type="match status" value="1"/>
</dbReference>
<accession>A0A4R6VRP8</accession>
<dbReference type="GO" id="GO:0036088">
    <property type="term" value="P:D-serine catabolic process"/>
    <property type="evidence" value="ECO:0007669"/>
    <property type="project" value="TreeGrafter"/>
</dbReference>
<protein>
    <submittedName>
        <fullName evidence="2">D-serine deaminase-like pyridoxal phosphate-dependent protein</fullName>
    </submittedName>
</protein>
<dbReference type="EMBL" id="SNYO01000001">
    <property type="protein sequence ID" value="TDQ65257.1"/>
    <property type="molecule type" value="Genomic_DNA"/>
</dbReference>
<dbReference type="Proteomes" id="UP000295705">
    <property type="component" value="Unassembled WGS sequence"/>
</dbReference>
<dbReference type="Gene3D" id="3.20.20.10">
    <property type="entry name" value="Alanine racemase"/>
    <property type="match status" value="1"/>
</dbReference>
<feature type="domain" description="Alanine racemase N-terminal" evidence="1">
    <location>
        <begin position="31"/>
        <end position="218"/>
    </location>
</feature>
<dbReference type="InterPro" id="IPR001608">
    <property type="entry name" value="Ala_racemase_N"/>
</dbReference>
<dbReference type="GO" id="GO:0008721">
    <property type="term" value="F:D-serine ammonia-lyase activity"/>
    <property type="evidence" value="ECO:0007669"/>
    <property type="project" value="TreeGrafter"/>
</dbReference>
<reference evidence="2 3" key="1">
    <citation type="submission" date="2019-03" db="EMBL/GenBank/DDBJ databases">
        <title>Genomic Encyclopedia of Type Strains, Phase IV (KMG-IV): sequencing the most valuable type-strain genomes for metagenomic binning, comparative biology and taxonomic classification.</title>
        <authorList>
            <person name="Goeker M."/>
        </authorList>
    </citation>
    <scope>NUCLEOTIDE SEQUENCE [LARGE SCALE GENOMIC DNA]</scope>
    <source>
        <strain evidence="2 3">DSM 45775</strain>
    </source>
</reference>
<dbReference type="InterPro" id="IPR029066">
    <property type="entry name" value="PLP-binding_barrel"/>
</dbReference>
<dbReference type="Pfam" id="PF01168">
    <property type="entry name" value="Ala_racemase_N"/>
    <property type="match status" value="1"/>
</dbReference>
<evidence type="ECO:0000313" key="3">
    <source>
        <dbReference type="Proteomes" id="UP000295705"/>
    </source>
</evidence>